<dbReference type="InterPro" id="IPR004380">
    <property type="entry name" value="Asp_race"/>
</dbReference>
<evidence type="ECO:0000313" key="4">
    <source>
        <dbReference type="Proteomes" id="UP001596310"/>
    </source>
</evidence>
<dbReference type="InterPro" id="IPR015942">
    <property type="entry name" value="Asp/Glu/hydantoin_racemase"/>
</dbReference>
<protein>
    <submittedName>
        <fullName evidence="3">Aspartate/glutamate racemase family protein</fullName>
    </submittedName>
</protein>
<evidence type="ECO:0000256" key="1">
    <source>
        <dbReference type="ARBA" id="ARBA00007847"/>
    </source>
</evidence>
<keyword evidence="4" id="KW-1185">Reference proteome</keyword>
<name>A0ABW1ULQ2_9LACO</name>
<comment type="similarity">
    <text evidence="1">Belongs to the aspartate/glutamate racemases family.</text>
</comment>
<dbReference type="NCBIfam" id="TIGR00035">
    <property type="entry name" value="asp_race"/>
    <property type="match status" value="1"/>
</dbReference>
<organism evidence="3 4">
    <name type="scientific">Lapidilactobacillus achengensis</name>
    <dbReference type="NCBI Taxonomy" id="2486000"/>
    <lineage>
        <taxon>Bacteria</taxon>
        <taxon>Bacillati</taxon>
        <taxon>Bacillota</taxon>
        <taxon>Bacilli</taxon>
        <taxon>Lactobacillales</taxon>
        <taxon>Lactobacillaceae</taxon>
        <taxon>Lapidilactobacillus</taxon>
    </lineage>
</organism>
<gene>
    <name evidence="3" type="ORF">ACFQHW_04745</name>
</gene>
<dbReference type="Pfam" id="PF01177">
    <property type="entry name" value="Asp_Glu_race"/>
    <property type="match status" value="1"/>
</dbReference>
<comment type="caution">
    <text evidence="3">The sequence shown here is derived from an EMBL/GenBank/DDBJ whole genome shotgun (WGS) entry which is preliminary data.</text>
</comment>
<dbReference type="Gene3D" id="3.40.50.1860">
    <property type="match status" value="2"/>
</dbReference>
<dbReference type="EMBL" id="JBHSSM010000014">
    <property type="protein sequence ID" value="MFC6314877.1"/>
    <property type="molecule type" value="Genomic_DNA"/>
</dbReference>
<accession>A0ABW1ULQ2</accession>
<evidence type="ECO:0000313" key="3">
    <source>
        <dbReference type="EMBL" id="MFC6314877.1"/>
    </source>
</evidence>
<dbReference type="SUPFAM" id="SSF53681">
    <property type="entry name" value="Aspartate/glutamate racemase"/>
    <property type="match status" value="2"/>
</dbReference>
<sequence length="255" mass="29066">MKDFFTIIGGMGTMATESYLRLLNARTPASKDQDYLNYLLVNDATVPDRTNYILDHQQPNFFPDLQADILQQSQLHPEFFVMVCNTAHYFYEELQALTPVPLLHMPRIAINNLHQRFPQEKRVGLIATAGTIADKVYANEIQRAGHEVVLGDQSIQAMVNELIYRDIKEQNLVDHELYHRILAKMHDDYHVSVIVLGCTELSLAQEKAPEHPYQVIDAQSIIADQTIALATQLRQAQPVDWVRAVNEYIGPLISE</sequence>
<reference evidence="4" key="1">
    <citation type="journal article" date="2019" name="Int. J. Syst. Evol. Microbiol.">
        <title>The Global Catalogue of Microorganisms (GCM) 10K type strain sequencing project: providing services to taxonomists for standard genome sequencing and annotation.</title>
        <authorList>
            <consortium name="The Broad Institute Genomics Platform"/>
            <consortium name="The Broad Institute Genome Sequencing Center for Infectious Disease"/>
            <person name="Wu L."/>
            <person name="Ma J."/>
        </authorList>
    </citation>
    <scope>NUCLEOTIDE SEQUENCE [LARGE SCALE GENOMIC DNA]</scope>
    <source>
        <strain evidence="4">CCM 8897</strain>
    </source>
</reference>
<dbReference type="PANTHER" id="PTHR21198">
    <property type="entry name" value="GLUTAMATE RACEMASE"/>
    <property type="match status" value="1"/>
</dbReference>
<evidence type="ECO:0000256" key="2">
    <source>
        <dbReference type="ARBA" id="ARBA00023235"/>
    </source>
</evidence>
<proteinExistence type="inferred from homology"/>
<dbReference type="PROSITE" id="PS00923">
    <property type="entry name" value="ASP_GLU_RACEMASE_1"/>
    <property type="match status" value="1"/>
</dbReference>
<dbReference type="InterPro" id="IPR001920">
    <property type="entry name" value="Asp/Glu_race"/>
</dbReference>
<dbReference type="Proteomes" id="UP001596310">
    <property type="component" value="Unassembled WGS sequence"/>
</dbReference>
<keyword evidence="2" id="KW-0413">Isomerase</keyword>
<dbReference type="RefSeq" id="WP_125600990.1">
    <property type="nucleotide sequence ID" value="NZ_JBHSSM010000014.1"/>
</dbReference>
<dbReference type="PANTHER" id="PTHR21198:SF7">
    <property type="entry name" value="ASPARTATE-GLUTAMATE RACEMASE FAMILY"/>
    <property type="match status" value="1"/>
</dbReference>
<dbReference type="InterPro" id="IPR018187">
    <property type="entry name" value="Asp/Glu_racemase_AS_1"/>
</dbReference>